<dbReference type="RefSeq" id="XP_040742995.1">
    <property type="nucleotide sequence ID" value="XM_040883829.1"/>
</dbReference>
<gene>
    <name evidence="1" type="ORF">DL89DRAFT_173958</name>
</gene>
<protein>
    <submittedName>
        <fullName evidence="1">Uncharacterized protein</fullName>
    </submittedName>
</protein>
<reference evidence="1 2" key="1">
    <citation type="submission" date="2016-07" db="EMBL/GenBank/DDBJ databases">
        <title>Pervasive Adenine N6-methylation of Active Genes in Fungi.</title>
        <authorList>
            <consortium name="DOE Joint Genome Institute"/>
            <person name="Mondo S.J."/>
            <person name="Dannebaum R.O."/>
            <person name="Kuo R.C."/>
            <person name="Labutti K."/>
            <person name="Haridas S."/>
            <person name="Kuo A."/>
            <person name="Salamov A."/>
            <person name="Ahrendt S.R."/>
            <person name="Lipzen A."/>
            <person name="Sullivan W."/>
            <person name="Andreopoulos W.B."/>
            <person name="Clum A."/>
            <person name="Lindquist E."/>
            <person name="Daum C."/>
            <person name="Ramamoorthy G.K."/>
            <person name="Gryganskyi A."/>
            <person name="Culley D."/>
            <person name="Magnuson J.K."/>
            <person name="James T.Y."/>
            <person name="O'Malley M.A."/>
            <person name="Stajich J.E."/>
            <person name="Spatafora J.W."/>
            <person name="Visel A."/>
            <person name="Grigoriev I.V."/>
        </authorList>
    </citation>
    <scope>NUCLEOTIDE SEQUENCE [LARGE SCALE GENOMIC DNA]</scope>
    <source>
        <strain evidence="1 2">ATCC 12442</strain>
    </source>
</reference>
<dbReference type="Proteomes" id="UP000193922">
    <property type="component" value="Unassembled WGS sequence"/>
</dbReference>
<sequence>MGQGRCSWSLLPEAAGQVHVVGIQICLFQHLSVQCLLADEHEADAKRRAKEKPLQQRLEAERSKLLGISAGQTESELAAETVQLSVMNAGHTLLAHVVPALPSLRLLESSIAREESLSLFEGESREVQFTLVNGGTTAIDSIDVRFEPLTTNGKRVVDDMHGETLQRDVVNAALSYRFENGSDMRIASRQVCTLLIKAIGLSGWVGGDIVIRYGCSDNSGVVSRAEMVAAHYGRATAGPSTSYLGRPCYQVL</sequence>
<proteinExistence type="predicted"/>
<accession>A0A1Y1W6U5</accession>
<keyword evidence="2" id="KW-1185">Reference proteome</keyword>
<name>A0A1Y1W6U5_9FUNG</name>
<evidence type="ECO:0000313" key="1">
    <source>
        <dbReference type="EMBL" id="ORX69263.1"/>
    </source>
</evidence>
<evidence type="ECO:0000313" key="2">
    <source>
        <dbReference type="Proteomes" id="UP000193922"/>
    </source>
</evidence>
<dbReference type="GeneID" id="63800477"/>
<organism evidence="1 2">
    <name type="scientific">Linderina pennispora</name>
    <dbReference type="NCBI Taxonomy" id="61395"/>
    <lineage>
        <taxon>Eukaryota</taxon>
        <taxon>Fungi</taxon>
        <taxon>Fungi incertae sedis</taxon>
        <taxon>Zoopagomycota</taxon>
        <taxon>Kickxellomycotina</taxon>
        <taxon>Kickxellomycetes</taxon>
        <taxon>Kickxellales</taxon>
        <taxon>Kickxellaceae</taxon>
        <taxon>Linderina</taxon>
    </lineage>
</organism>
<comment type="caution">
    <text evidence="1">The sequence shown here is derived from an EMBL/GenBank/DDBJ whole genome shotgun (WGS) entry which is preliminary data.</text>
</comment>
<dbReference type="EMBL" id="MCFD01000008">
    <property type="protein sequence ID" value="ORX69263.1"/>
    <property type="molecule type" value="Genomic_DNA"/>
</dbReference>
<dbReference type="OrthoDB" id="27962at2759"/>
<dbReference type="AlphaFoldDB" id="A0A1Y1W6U5"/>
<dbReference type="Pfam" id="PF26280">
    <property type="entry name" value="Ig_TRAPPC9-Trs120_2nd"/>
    <property type="match status" value="1"/>
</dbReference>